<keyword evidence="3" id="KW-1003">Cell membrane</keyword>
<organism evidence="9 10">
    <name type="scientific">Paenibacillus lycopersici</name>
    <dbReference type="NCBI Taxonomy" id="2704462"/>
    <lineage>
        <taxon>Bacteria</taxon>
        <taxon>Bacillati</taxon>
        <taxon>Bacillota</taxon>
        <taxon>Bacilli</taxon>
        <taxon>Bacillales</taxon>
        <taxon>Paenibacillaceae</taxon>
        <taxon>Paenibacillus</taxon>
    </lineage>
</organism>
<dbReference type="SUPFAM" id="SSF161098">
    <property type="entry name" value="MetI-like"/>
    <property type="match status" value="1"/>
</dbReference>
<feature type="domain" description="ABC transmembrane type-1" evidence="8">
    <location>
        <begin position="73"/>
        <end position="256"/>
    </location>
</feature>
<dbReference type="PROSITE" id="PS50928">
    <property type="entry name" value="ABC_TM1"/>
    <property type="match status" value="1"/>
</dbReference>
<evidence type="ECO:0000256" key="6">
    <source>
        <dbReference type="ARBA" id="ARBA00023136"/>
    </source>
</evidence>
<keyword evidence="5 7" id="KW-1133">Transmembrane helix</keyword>
<accession>A0A6C0G753</accession>
<feature type="transmembrane region" description="Helical" evidence="7">
    <location>
        <begin position="206"/>
        <end position="226"/>
    </location>
</feature>
<dbReference type="InterPro" id="IPR035906">
    <property type="entry name" value="MetI-like_sf"/>
</dbReference>
<dbReference type="PANTHER" id="PTHR30043:SF1">
    <property type="entry name" value="ABC TRANSPORT SYSTEM PERMEASE PROTEIN P69"/>
    <property type="match status" value="1"/>
</dbReference>
<feature type="transmembrane region" description="Helical" evidence="7">
    <location>
        <begin position="77"/>
        <end position="98"/>
    </location>
</feature>
<dbReference type="CDD" id="cd06261">
    <property type="entry name" value="TM_PBP2"/>
    <property type="match status" value="1"/>
</dbReference>
<dbReference type="EMBL" id="CP048209">
    <property type="protein sequence ID" value="QHT62935.1"/>
    <property type="molecule type" value="Genomic_DNA"/>
</dbReference>
<dbReference type="GO" id="GO:0015416">
    <property type="term" value="F:ABC-type phosphonate transporter activity"/>
    <property type="evidence" value="ECO:0007669"/>
    <property type="project" value="InterPro"/>
</dbReference>
<comment type="similarity">
    <text evidence="7">Belongs to the binding-protein-dependent transport system permease family.</text>
</comment>
<evidence type="ECO:0000256" key="5">
    <source>
        <dbReference type="ARBA" id="ARBA00022989"/>
    </source>
</evidence>
<feature type="transmembrane region" description="Helical" evidence="7">
    <location>
        <begin position="238"/>
        <end position="256"/>
    </location>
</feature>
<sequence length="264" mass="28657">MAVEAQLQRIRRQKRVQTLTLVALIVALVVWSAVETQFSVMSLFGGFRESIKLVFGDFLPPKPEALSSLIEPALDTIYMSVVGMVVGSIIAAVLSFFAASTTTPHRSLLIAARGLASVLRNIPALIWALVLAYAYGLGTLVGTLALVIFSVGTLTRSFAEVLEEIDQGQVEAVRATGANYIKVLSQAVIPQFLPGFVAWSMYKLEINIRASTIVGMVGGGGLGFYIQNGLKLFQFKNVSMAILVMLVLILVTEFFTNKIREKVI</sequence>
<evidence type="ECO:0000256" key="7">
    <source>
        <dbReference type="RuleBase" id="RU363032"/>
    </source>
</evidence>
<dbReference type="GO" id="GO:0005886">
    <property type="term" value="C:plasma membrane"/>
    <property type="evidence" value="ECO:0007669"/>
    <property type="project" value="UniProtKB-SubCell"/>
</dbReference>
<dbReference type="AlphaFoldDB" id="A0A6C0G753"/>
<evidence type="ECO:0000256" key="4">
    <source>
        <dbReference type="ARBA" id="ARBA00022692"/>
    </source>
</evidence>
<gene>
    <name evidence="9" type="primary">phnE</name>
    <name evidence="9" type="ORF">GXP70_25225</name>
</gene>
<evidence type="ECO:0000256" key="3">
    <source>
        <dbReference type="ARBA" id="ARBA00022475"/>
    </source>
</evidence>
<keyword evidence="2 7" id="KW-0813">Transport</keyword>
<evidence type="ECO:0000256" key="1">
    <source>
        <dbReference type="ARBA" id="ARBA00004651"/>
    </source>
</evidence>
<dbReference type="InterPro" id="IPR000515">
    <property type="entry name" value="MetI-like"/>
</dbReference>
<protein>
    <submittedName>
        <fullName evidence="9">Phosphonate ABC transporter, permease protein PhnE</fullName>
    </submittedName>
</protein>
<feature type="transmembrane region" description="Helical" evidence="7">
    <location>
        <begin position="16"/>
        <end position="34"/>
    </location>
</feature>
<dbReference type="NCBIfam" id="TIGR01097">
    <property type="entry name" value="PhnE"/>
    <property type="match status" value="1"/>
</dbReference>
<evidence type="ECO:0000256" key="2">
    <source>
        <dbReference type="ARBA" id="ARBA00022448"/>
    </source>
</evidence>
<evidence type="ECO:0000313" key="10">
    <source>
        <dbReference type="Proteomes" id="UP000476064"/>
    </source>
</evidence>
<dbReference type="Gene3D" id="1.10.3720.10">
    <property type="entry name" value="MetI-like"/>
    <property type="match status" value="1"/>
</dbReference>
<dbReference type="Pfam" id="PF00528">
    <property type="entry name" value="BPD_transp_1"/>
    <property type="match status" value="1"/>
</dbReference>
<comment type="subcellular location">
    <subcellularLocation>
        <location evidence="1 7">Cell membrane</location>
        <topology evidence="1 7">Multi-pass membrane protein</topology>
    </subcellularLocation>
</comment>
<name>A0A6C0G753_9BACL</name>
<dbReference type="KEGG" id="plyc:GXP70_25225"/>
<dbReference type="PANTHER" id="PTHR30043">
    <property type="entry name" value="PHOSPHONATES TRANSPORT SYSTEM PERMEASE PROTEIN"/>
    <property type="match status" value="1"/>
</dbReference>
<proteinExistence type="inferred from homology"/>
<evidence type="ECO:0000313" key="9">
    <source>
        <dbReference type="EMBL" id="QHT62935.1"/>
    </source>
</evidence>
<dbReference type="Proteomes" id="UP000476064">
    <property type="component" value="Chromosome"/>
</dbReference>
<keyword evidence="4 7" id="KW-0812">Transmembrane</keyword>
<dbReference type="InterPro" id="IPR005769">
    <property type="entry name" value="PhnE/PtxC"/>
</dbReference>
<keyword evidence="6 7" id="KW-0472">Membrane</keyword>
<reference evidence="9 10" key="1">
    <citation type="submission" date="2020-01" db="EMBL/GenBank/DDBJ databases">
        <title>Paenibacillus sp. nov., isolated from tomato rhizosphere.</title>
        <authorList>
            <person name="Weon H.-Y."/>
            <person name="Lee S.A."/>
        </authorList>
    </citation>
    <scope>NUCLEOTIDE SEQUENCE [LARGE SCALE GENOMIC DNA]</scope>
    <source>
        <strain evidence="9 10">12200R-189</strain>
    </source>
</reference>
<keyword evidence="10" id="KW-1185">Reference proteome</keyword>
<evidence type="ECO:0000259" key="8">
    <source>
        <dbReference type="PROSITE" id="PS50928"/>
    </source>
</evidence>